<sequence>MHRHHFALTLALGAGIILLATQSLRAEDAVCGIRDRVLDHLATTFGERRQAAGLAGAAQMVEMFASDTTGTWTILVTTASGVTCMIAAGTDYEAVPPPVAGDPA</sequence>
<organism evidence="1 2">
    <name type="scientific">Maritimibacter fusiformis</name>
    <dbReference type="NCBI Taxonomy" id="2603819"/>
    <lineage>
        <taxon>Bacteria</taxon>
        <taxon>Pseudomonadati</taxon>
        <taxon>Pseudomonadota</taxon>
        <taxon>Alphaproteobacteria</taxon>
        <taxon>Rhodobacterales</taxon>
        <taxon>Roseobacteraceae</taxon>
        <taxon>Maritimibacter</taxon>
    </lineage>
</organism>
<evidence type="ECO:0000313" key="2">
    <source>
        <dbReference type="Proteomes" id="UP000322080"/>
    </source>
</evidence>
<reference evidence="1 2" key="1">
    <citation type="submission" date="2019-08" db="EMBL/GenBank/DDBJ databases">
        <title>Identification of a novel species of the genus Boseongicola.</title>
        <authorList>
            <person name="Zhang X.-Q."/>
        </authorList>
    </citation>
    <scope>NUCLEOTIDE SEQUENCE [LARGE SCALE GENOMIC DNA]</scope>
    <source>
        <strain evidence="1 2">HY14</strain>
    </source>
</reference>
<proteinExistence type="predicted"/>
<dbReference type="Proteomes" id="UP000322080">
    <property type="component" value="Unassembled WGS sequence"/>
</dbReference>
<comment type="caution">
    <text evidence="1">The sequence shown here is derived from an EMBL/GenBank/DDBJ whole genome shotgun (WGS) entry which is preliminary data.</text>
</comment>
<dbReference type="RefSeq" id="WP_148376883.1">
    <property type="nucleotide sequence ID" value="NZ_VSIY01000004.1"/>
</dbReference>
<dbReference type="AlphaFoldDB" id="A0A5D0RN56"/>
<evidence type="ECO:0000313" key="1">
    <source>
        <dbReference type="EMBL" id="TYB82121.1"/>
    </source>
</evidence>
<keyword evidence="2" id="KW-1185">Reference proteome</keyword>
<protein>
    <submittedName>
        <fullName evidence="1">Uncharacterized protein</fullName>
    </submittedName>
</protein>
<dbReference type="EMBL" id="VSIY01000004">
    <property type="protein sequence ID" value="TYB82121.1"/>
    <property type="molecule type" value="Genomic_DNA"/>
</dbReference>
<accession>A0A5D0RN56</accession>
<name>A0A5D0RN56_9RHOB</name>
<gene>
    <name evidence="1" type="ORF">FVF75_05150</name>
</gene>